<gene>
    <name evidence="1" type="ORF">M6B38_181775</name>
</gene>
<comment type="caution">
    <text evidence="1">The sequence shown here is derived from an EMBL/GenBank/DDBJ whole genome shotgun (WGS) entry which is preliminary data.</text>
</comment>
<reference evidence="1" key="2">
    <citation type="submission" date="2023-04" db="EMBL/GenBank/DDBJ databases">
        <authorList>
            <person name="Bruccoleri R.E."/>
            <person name="Oakeley E.J."/>
            <person name="Faust A.-M."/>
            <person name="Dessus-Babus S."/>
            <person name="Altorfer M."/>
            <person name="Burckhardt D."/>
            <person name="Oertli M."/>
            <person name="Naumann U."/>
            <person name="Petersen F."/>
            <person name="Wong J."/>
        </authorList>
    </citation>
    <scope>NUCLEOTIDE SEQUENCE</scope>
    <source>
        <strain evidence="1">GSM-AAB239-AS_SAM_17_03QT</strain>
        <tissue evidence="1">Leaf</tissue>
    </source>
</reference>
<dbReference type="Proteomes" id="UP001140949">
    <property type="component" value="Unassembled WGS sequence"/>
</dbReference>
<protein>
    <submittedName>
        <fullName evidence="1">Uncharacterized protein</fullName>
    </submittedName>
</protein>
<keyword evidence="2" id="KW-1185">Reference proteome</keyword>
<name>A0AAX6EMV6_IRIPA</name>
<dbReference type="EMBL" id="JANAVB010035445">
    <property type="protein sequence ID" value="KAJ6805189.1"/>
    <property type="molecule type" value="Genomic_DNA"/>
</dbReference>
<proteinExistence type="predicted"/>
<reference evidence="1" key="1">
    <citation type="journal article" date="2023" name="GigaByte">
        <title>Genome assembly of the bearded iris, Iris pallida Lam.</title>
        <authorList>
            <person name="Bruccoleri R.E."/>
            <person name="Oakeley E.J."/>
            <person name="Faust A.M.E."/>
            <person name="Altorfer M."/>
            <person name="Dessus-Babus S."/>
            <person name="Burckhardt D."/>
            <person name="Oertli M."/>
            <person name="Naumann U."/>
            <person name="Petersen F."/>
            <person name="Wong J."/>
        </authorList>
    </citation>
    <scope>NUCLEOTIDE SEQUENCE</scope>
    <source>
        <strain evidence="1">GSM-AAB239-AS_SAM_17_03QT</strain>
    </source>
</reference>
<accession>A0AAX6EMV6</accession>
<dbReference type="AlphaFoldDB" id="A0AAX6EMV6"/>
<evidence type="ECO:0000313" key="1">
    <source>
        <dbReference type="EMBL" id="KAJ6805189.1"/>
    </source>
</evidence>
<evidence type="ECO:0000313" key="2">
    <source>
        <dbReference type="Proteomes" id="UP001140949"/>
    </source>
</evidence>
<organism evidence="1 2">
    <name type="scientific">Iris pallida</name>
    <name type="common">Sweet iris</name>
    <dbReference type="NCBI Taxonomy" id="29817"/>
    <lineage>
        <taxon>Eukaryota</taxon>
        <taxon>Viridiplantae</taxon>
        <taxon>Streptophyta</taxon>
        <taxon>Embryophyta</taxon>
        <taxon>Tracheophyta</taxon>
        <taxon>Spermatophyta</taxon>
        <taxon>Magnoliopsida</taxon>
        <taxon>Liliopsida</taxon>
        <taxon>Asparagales</taxon>
        <taxon>Iridaceae</taxon>
        <taxon>Iridoideae</taxon>
        <taxon>Irideae</taxon>
        <taxon>Iris</taxon>
    </lineage>
</organism>
<sequence length="58" mass="6620">MSGSKMGFGLYLVTLWNKIGWTRTYGSGHGGFWGGHRHLDTEFVLVNVTQKHGTWFVY</sequence>